<keyword evidence="2" id="KW-1185">Reference proteome</keyword>
<accession>A0A8X6XBS5</accession>
<evidence type="ECO:0000313" key="2">
    <source>
        <dbReference type="Proteomes" id="UP000886998"/>
    </source>
</evidence>
<dbReference type="AlphaFoldDB" id="A0A8X6XBS5"/>
<reference evidence="1" key="1">
    <citation type="submission" date="2020-08" db="EMBL/GenBank/DDBJ databases">
        <title>Multicomponent nature underlies the extraordinary mechanical properties of spider dragline silk.</title>
        <authorList>
            <person name="Kono N."/>
            <person name="Nakamura H."/>
            <person name="Mori M."/>
            <person name="Yoshida Y."/>
            <person name="Ohtoshi R."/>
            <person name="Malay A.D."/>
            <person name="Moran D.A.P."/>
            <person name="Tomita M."/>
            <person name="Numata K."/>
            <person name="Arakawa K."/>
        </authorList>
    </citation>
    <scope>NUCLEOTIDE SEQUENCE</scope>
</reference>
<evidence type="ECO:0000313" key="1">
    <source>
        <dbReference type="EMBL" id="GFY50813.1"/>
    </source>
</evidence>
<gene>
    <name evidence="1" type="ORF">TNIN_111011</name>
</gene>
<proteinExistence type="predicted"/>
<dbReference type="Proteomes" id="UP000886998">
    <property type="component" value="Unassembled WGS sequence"/>
</dbReference>
<comment type="caution">
    <text evidence="1">The sequence shown here is derived from an EMBL/GenBank/DDBJ whole genome shotgun (WGS) entry which is preliminary data.</text>
</comment>
<name>A0A8X6XBS5_9ARAC</name>
<dbReference type="EMBL" id="BMAV01007737">
    <property type="protein sequence ID" value="GFY50813.1"/>
    <property type="molecule type" value="Genomic_DNA"/>
</dbReference>
<protein>
    <submittedName>
        <fullName evidence="1">Uncharacterized protein</fullName>
    </submittedName>
</protein>
<sequence>MPLNPVRDFPALSTVRKWDSAVFSIPPPSLLNSTEKSFFFLTPNSSLILLSTTFFGPLNPSKKSSPLPKRRVEEIRGLFEPCTAKCLPMGIAKRFSLADNYRIIWRRRIGLFALG</sequence>
<organism evidence="1 2">
    <name type="scientific">Trichonephila inaurata madagascariensis</name>
    <dbReference type="NCBI Taxonomy" id="2747483"/>
    <lineage>
        <taxon>Eukaryota</taxon>
        <taxon>Metazoa</taxon>
        <taxon>Ecdysozoa</taxon>
        <taxon>Arthropoda</taxon>
        <taxon>Chelicerata</taxon>
        <taxon>Arachnida</taxon>
        <taxon>Araneae</taxon>
        <taxon>Araneomorphae</taxon>
        <taxon>Entelegynae</taxon>
        <taxon>Araneoidea</taxon>
        <taxon>Nephilidae</taxon>
        <taxon>Trichonephila</taxon>
        <taxon>Trichonephila inaurata</taxon>
    </lineage>
</organism>